<dbReference type="RefSeq" id="WP_097197213.1">
    <property type="nucleotide sequence ID" value="NZ_OBQI01000009.1"/>
</dbReference>
<keyword evidence="2" id="KW-1185">Reference proteome</keyword>
<gene>
    <name evidence="1" type="ORF">SAMN05660748_4489</name>
</gene>
<reference evidence="2" key="1">
    <citation type="submission" date="2017-08" db="EMBL/GenBank/DDBJ databases">
        <authorList>
            <person name="Varghese N."/>
            <person name="Submissions S."/>
        </authorList>
    </citation>
    <scope>NUCLEOTIDE SEQUENCE [LARGE SCALE GENOMIC DNA]</scope>
    <source>
        <strain evidence="2">DSM 4725</strain>
    </source>
</reference>
<accession>A0A285VIZ8</accession>
<evidence type="ECO:0000313" key="1">
    <source>
        <dbReference type="EMBL" id="SOC53538.1"/>
    </source>
</evidence>
<protein>
    <submittedName>
        <fullName evidence="1">Uncharacterized protein</fullName>
    </submittedName>
</protein>
<dbReference type="AlphaFoldDB" id="A0A285VIZ8"/>
<evidence type="ECO:0000313" key="2">
    <source>
        <dbReference type="Proteomes" id="UP000219435"/>
    </source>
</evidence>
<sequence>MPRRTVTVTRIWATTRRRPNELLDLSAIEGKHDVLHLARAFYTALPPSELVDNAKERYVSIENDLPSGRTLGLELFAGHFGDEGPTRHVVTGQTTHTRGTLESSAAAVRAMLALPERSTSLLVFLEHAANDSAAWALIEPLRKWLRSRFMDYTWHSEGLVVPGAWHEGAELTEVSAVVHGHSPNIEDVGTPKIVGKLQHVLTPERGRRIFPRSLWSELLNGNVDRGALFGVDDADVGEVFVQMMKDGRKKRFALGDPGAPLARWVITATGEPEPSAEEAFDFFLDMAPELFLAVGADWQSGDRYGDWPADVLDMRVEV</sequence>
<dbReference type="EMBL" id="OBQI01000009">
    <property type="protein sequence ID" value="SOC53538.1"/>
    <property type="molecule type" value="Genomic_DNA"/>
</dbReference>
<organism evidence="1 2">
    <name type="scientific">Blastococcus aggregatus</name>
    <dbReference type="NCBI Taxonomy" id="38502"/>
    <lineage>
        <taxon>Bacteria</taxon>
        <taxon>Bacillati</taxon>
        <taxon>Actinomycetota</taxon>
        <taxon>Actinomycetes</taxon>
        <taxon>Geodermatophilales</taxon>
        <taxon>Geodermatophilaceae</taxon>
        <taxon>Blastococcus</taxon>
    </lineage>
</organism>
<name>A0A285VIZ8_9ACTN</name>
<proteinExistence type="predicted"/>
<dbReference type="OrthoDB" id="3721800at2"/>
<dbReference type="Proteomes" id="UP000219435">
    <property type="component" value="Unassembled WGS sequence"/>
</dbReference>